<dbReference type="CDD" id="cd00146">
    <property type="entry name" value="PKD"/>
    <property type="match status" value="1"/>
</dbReference>
<dbReference type="SUPFAM" id="SSF49299">
    <property type="entry name" value="PKD domain"/>
    <property type="match status" value="1"/>
</dbReference>
<sequence length="1528" mass="162727">MNKTITTLLCCLLAGWGFAQQSVTSLTLINSDTDLPMVGYETLTEGMTLDLATLPSVNMNVRANTSPTTVGSVRFTLDAATNYRTESTAPYAMAGDTSGDYWNWTPLVGSHTVTATPYTDAGAGGTGGTPLTIHFTVTNSASSGGGGDPVVLGSFDKAKDIFLPQFDSNHDPDDIHSIAALGCMLVHDDYQGINYFAVHGAYGEQNIGNFIESPQLFHLVFGAENEKWVNASPQNPSWNGAVAKIAAKVKPVLLAGGKAWVAEAGQSDITADWVRALIADGIPAASIKTNVVVVQHSNWNEDMTTDADLAYVKSMCAYQTINDGNGTSTARDPSAPATPAYRSTSTAFQPAALTSQNKKAKAYWQEAEWVINDEGYFPDHSSISTGGVDFSDVVESHWIFGAPTDCDTTQKFWDKFVTNLPVPNNEPDFPTGRDYGDGGTVTPTSGTWIEKDGILAIEMEHGELHEDWTVQPSTYLVDPTMAGSMGDGWIEWAGAQIFNTTIADSQANGVSVYRFQINKAGDYTFRWRSKQYNAGQAGDQGNDTYVKFETGTPLAMTANNGSTQTMTKYTKVWVQSKLAWSWGTNFEPAHGVFVVNPKVHYEPGLHEIRIAGRSKGHTIDRFVLYHSTANGSTAQTSPESERVTAALYVYQATNDFPVINSGAVPYYKDNGNNALAINAANESYRDQWARAELIFDGSAGAYDVTLTALKELDGECSYRLLINGSLIGEVKNATTTVDYQEQDHVFAGVNIPAGATIAVESITHSNGKVQETGQPAGVWAWARGRWRSLSLASNGTGTGISVNAGEDQMLLLPTAGTQLIGTASDDGAISSVEWTQVSGPTDAVLTGSGQTNVAVSGLTGGTYVFQLTATDNEANTASDEVEVTVTGQLAVYSDDFSSAAYASSLNGVNWNPKWKSATDQQNLHTGNGSVAVLDTTVAAESFHTPCKHGFSLSAEGQYAVMGSDFRYNHMAVSGVTVGLSKAVSGLLLSGADNWWTGPNKFFSIANYGIGIGPVDASLDDVIEHTTLGVDRSVGGFSDWFRIEWTIERGAANYMGKAKILDDGGAVLYTGPQVDLGFPNGSTVFGGYSTGGDGGNGTTTNVASYSHISEVNMDNFEIKVFAPNYAPYFKADPIVGNSAEKDIPYTGNLLNDTLDPNGDELTFFKDSGPAWLTVSSAGVLSGTPADSDVGMNYFSVRVVDPDGLSDTADLNIDVADGPPPLALTSLWAEDFEGAALDAASGNNQTLAGTVIQTANTLSSKVVAAPAAFSSASDHVILLSSSSNQFSAIRPAVNPIDLSAYNIRSGDKFVLSFDIYIPTELTNAVGSVNFRWKDGSNAVNGSTDTTYETLAAGQHHIEYMGTFPVNTGGGDFIPTSVRPFIWFDQDGAVISDHVYFDNLDFKIGSAPAIVMPAYIKWADEVGLAGGQVNPTLDIDGDGLTNMEEFLSGFSPVNEASVFNVDAVQTADESGEKIIVQWETQPGRTYSVMQADSLTDDSFDVLAEGLAYPQSSHTVDVAQANGFLRVDVRLQ</sequence>
<feature type="signal peptide" evidence="1">
    <location>
        <begin position="1"/>
        <end position="19"/>
    </location>
</feature>
<organism evidence="2 3">
    <name type="scientific">Pontiella sulfatireligans</name>
    <dbReference type="NCBI Taxonomy" id="2750658"/>
    <lineage>
        <taxon>Bacteria</taxon>
        <taxon>Pseudomonadati</taxon>
        <taxon>Kiritimatiellota</taxon>
        <taxon>Kiritimatiellia</taxon>
        <taxon>Kiritimatiellales</taxon>
        <taxon>Pontiellaceae</taxon>
        <taxon>Pontiella</taxon>
    </lineage>
</organism>
<dbReference type="InterPro" id="IPR015919">
    <property type="entry name" value="Cadherin-like_sf"/>
</dbReference>
<reference evidence="2 3" key="1">
    <citation type="submission" date="2019-04" db="EMBL/GenBank/DDBJ databases">
        <authorList>
            <person name="Van Vliet M D."/>
        </authorList>
    </citation>
    <scope>NUCLEOTIDE SEQUENCE [LARGE SCALE GENOMIC DNA]</scope>
    <source>
        <strain evidence="2 3">F21</strain>
    </source>
</reference>
<keyword evidence="3" id="KW-1185">Reference proteome</keyword>
<dbReference type="InterPro" id="IPR029865">
    <property type="entry name" value="KIAA0319-like"/>
</dbReference>
<dbReference type="GO" id="GO:0016020">
    <property type="term" value="C:membrane"/>
    <property type="evidence" value="ECO:0007669"/>
    <property type="project" value="InterPro"/>
</dbReference>
<gene>
    <name evidence="2" type="ORF">SCARR_04546</name>
</gene>
<dbReference type="PANTHER" id="PTHR46182:SF2">
    <property type="entry name" value="FI19480P1"/>
    <property type="match status" value="1"/>
</dbReference>
<dbReference type="GO" id="GO:0005509">
    <property type="term" value="F:calcium ion binding"/>
    <property type="evidence" value="ECO:0007669"/>
    <property type="project" value="InterPro"/>
</dbReference>
<dbReference type="InterPro" id="IPR035986">
    <property type="entry name" value="PKD_dom_sf"/>
</dbReference>
<dbReference type="Pfam" id="PF17963">
    <property type="entry name" value="Big_9"/>
    <property type="match status" value="1"/>
</dbReference>
<dbReference type="Proteomes" id="UP000346198">
    <property type="component" value="Unassembled WGS sequence"/>
</dbReference>
<dbReference type="SUPFAM" id="SSF49313">
    <property type="entry name" value="Cadherin-like"/>
    <property type="match status" value="1"/>
</dbReference>
<accession>A0A6C2UR87</accession>
<name>A0A6C2UR87_9BACT</name>
<dbReference type="Pfam" id="PF22352">
    <property type="entry name" value="K319L-like_PKD"/>
    <property type="match status" value="1"/>
</dbReference>
<dbReference type="InterPro" id="IPR013783">
    <property type="entry name" value="Ig-like_fold"/>
</dbReference>
<proteinExistence type="predicted"/>
<dbReference type="EMBL" id="CAAHFH010000002">
    <property type="protein sequence ID" value="VGO22463.1"/>
    <property type="molecule type" value="Genomic_DNA"/>
</dbReference>
<keyword evidence="1" id="KW-0732">Signal</keyword>
<protein>
    <recommendedName>
        <fullName evidence="4">Dystroglycan-type cadherin-like domain-containing protein</fullName>
    </recommendedName>
</protein>
<feature type="chain" id="PRO_5025340947" description="Dystroglycan-type cadherin-like domain-containing protein" evidence="1">
    <location>
        <begin position="20"/>
        <end position="1528"/>
    </location>
</feature>
<dbReference type="Gene3D" id="2.60.40.10">
    <property type="entry name" value="Immunoglobulins"/>
    <property type="match status" value="3"/>
</dbReference>
<evidence type="ECO:0000313" key="2">
    <source>
        <dbReference type="EMBL" id="VGO22463.1"/>
    </source>
</evidence>
<evidence type="ECO:0008006" key="4">
    <source>
        <dbReference type="Google" id="ProtNLM"/>
    </source>
</evidence>
<dbReference type="PANTHER" id="PTHR46182">
    <property type="entry name" value="FI19480P1"/>
    <property type="match status" value="1"/>
</dbReference>
<dbReference type="GO" id="GO:0031410">
    <property type="term" value="C:cytoplasmic vesicle"/>
    <property type="evidence" value="ECO:0007669"/>
    <property type="project" value="TreeGrafter"/>
</dbReference>
<evidence type="ECO:0000313" key="3">
    <source>
        <dbReference type="Proteomes" id="UP000346198"/>
    </source>
</evidence>
<evidence type="ECO:0000256" key="1">
    <source>
        <dbReference type="SAM" id="SignalP"/>
    </source>
</evidence>